<gene>
    <name evidence="3" type="ORF">RF007C_10985</name>
</gene>
<dbReference type="OrthoDB" id="1821218at2"/>
<accession>W7V1I5</accession>
<dbReference type="CDD" id="cd14256">
    <property type="entry name" value="Dockerin_I"/>
    <property type="match status" value="1"/>
</dbReference>
<dbReference type="RefSeq" id="WP_037296868.1">
    <property type="nucleotide sequence ID" value="NZ_ATAX01000008.1"/>
</dbReference>
<dbReference type="PROSITE" id="PS00018">
    <property type="entry name" value="EF_HAND_1"/>
    <property type="match status" value="1"/>
</dbReference>
<dbReference type="AlphaFoldDB" id="W7V1I5"/>
<dbReference type="EMBL" id="ATAX01000008">
    <property type="protein sequence ID" value="EWM54855.1"/>
    <property type="molecule type" value="Genomic_DNA"/>
</dbReference>
<protein>
    <recommendedName>
        <fullName evidence="2">Dockerin domain-containing protein</fullName>
    </recommendedName>
</protein>
<dbReference type="GO" id="GO:0000272">
    <property type="term" value="P:polysaccharide catabolic process"/>
    <property type="evidence" value="ECO:0007669"/>
    <property type="project" value="InterPro"/>
</dbReference>
<evidence type="ECO:0000313" key="4">
    <source>
        <dbReference type="Proteomes" id="UP000019365"/>
    </source>
</evidence>
<name>W7V1I5_RUMFL</name>
<dbReference type="SUPFAM" id="SSF63446">
    <property type="entry name" value="Type I dockerin domain"/>
    <property type="match status" value="1"/>
</dbReference>
<feature type="signal peptide" evidence="1">
    <location>
        <begin position="1"/>
        <end position="26"/>
    </location>
</feature>
<dbReference type="InterPro" id="IPR002105">
    <property type="entry name" value="Dockerin_1_rpt"/>
</dbReference>
<reference evidence="3 4" key="1">
    <citation type="journal article" date="2014" name="PLoS ONE">
        <title>Rumen cellulosomics: divergent fiber-degrading strategies revealed by comparative genome-wide analysis of six ruminococcal strains.</title>
        <authorList>
            <person name="Dassa B."/>
            <person name="Borovok I."/>
            <person name="Ruimy-Israeli V."/>
            <person name="Lamed R."/>
            <person name="Flint H.J."/>
            <person name="Duncan S.H."/>
            <person name="Henrissat B."/>
            <person name="Coutinho P."/>
            <person name="Morrison M."/>
            <person name="Mosoni P."/>
            <person name="Yeoman C.J."/>
            <person name="White B.A."/>
            <person name="Bayer E.A."/>
        </authorList>
    </citation>
    <scope>NUCLEOTIDE SEQUENCE [LARGE SCALE GENOMIC DNA]</scope>
    <source>
        <strain evidence="3 4">007c</strain>
    </source>
</reference>
<dbReference type="Proteomes" id="UP000019365">
    <property type="component" value="Unassembled WGS sequence"/>
</dbReference>
<dbReference type="Pfam" id="PF00404">
    <property type="entry name" value="Dockerin_1"/>
    <property type="match status" value="1"/>
</dbReference>
<dbReference type="PATRIC" id="fig|1341157.4.peg.471"/>
<comment type="caution">
    <text evidence="3">The sequence shown here is derived from an EMBL/GenBank/DDBJ whole genome shotgun (WGS) entry which is preliminary data.</text>
</comment>
<feature type="domain" description="Dockerin" evidence="2">
    <location>
        <begin position="140"/>
        <end position="208"/>
    </location>
</feature>
<sequence>MKKTIRTAMTAAVFAAANMSALPSMGAGDNGSNQWPPFNNMSETVDFSGQGAYGVYGPPPTDGTWWDSEPWNNPGTVEKVLTTVTTTTLPAPVYGPAPTTTVSDEDWDNVLTTFTFFMTTSTTSTTTEVTYPQTVYGPPIDIFRGDINMDYAVDCFDVIAVRRMLINGADIHSDAAYFADVNSDGKLNIADLILIQKLVLGKVSVNELGKEYGNRYNRETEIEKITTSVKDDPIVTTIAEPYDPGKDVVITLYGIRPIDDRLKEMLEERDKDITDK</sequence>
<dbReference type="InterPro" id="IPR018247">
    <property type="entry name" value="EF_Hand_1_Ca_BS"/>
</dbReference>
<dbReference type="GO" id="GO:0004553">
    <property type="term" value="F:hydrolase activity, hydrolyzing O-glycosyl compounds"/>
    <property type="evidence" value="ECO:0007669"/>
    <property type="project" value="InterPro"/>
</dbReference>
<proteinExistence type="predicted"/>
<dbReference type="PROSITE" id="PS51766">
    <property type="entry name" value="DOCKERIN"/>
    <property type="match status" value="1"/>
</dbReference>
<evidence type="ECO:0000259" key="2">
    <source>
        <dbReference type="PROSITE" id="PS51766"/>
    </source>
</evidence>
<organism evidence="3 4">
    <name type="scientific">Ruminococcus flavefaciens 007c</name>
    <dbReference type="NCBI Taxonomy" id="1341157"/>
    <lineage>
        <taxon>Bacteria</taxon>
        <taxon>Bacillati</taxon>
        <taxon>Bacillota</taxon>
        <taxon>Clostridia</taxon>
        <taxon>Eubacteriales</taxon>
        <taxon>Oscillospiraceae</taxon>
        <taxon>Ruminococcus</taxon>
    </lineage>
</organism>
<dbReference type="InterPro" id="IPR016134">
    <property type="entry name" value="Dockerin_dom"/>
</dbReference>
<evidence type="ECO:0000313" key="3">
    <source>
        <dbReference type="EMBL" id="EWM54855.1"/>
    </source>
</evidence>
<dbReference type="Gene3D" id="1.10.1330.10">
    <property type="entry name" value="Dockerin domain"/>
    <property type="match status" value="1"/>
</dbReference>
<dbReference type="InterPro" id="IPR036439">
    <property type="entry name" value="Dockerin_dom_sf"/>
</dbReference>
<evidence type="ECO:0000256" key="1">
    <source>
        <dbReference type="SAM" id="SignalP"/>
    </source>
</evidence>
<keyword evidence="4" id="KW-1185">Reference proteome</keyword>
<feature type="chain" id="PRO_5004901950" description="Dockerin domain-containing protein" evidence="1">
    <location>
        <begin position="27"/>
        <end position="276"/>
    </location>
</feature>
<keyword evidence="1" id="KW-0732">Signal</keyword>